<proteinExistence type="predicted"/>
<accession>A0A5C8HY39</accession>
<feature type="chain" id="PRO_5023093579" description="WxL domain-containing protein" evidence="1">
    <location>
        <begin position="34"/>
        <end position="206"/>
    </location>
</feature>
<comment type="caution">
    <text evidence="2">The sequence shown here is derived from an EMBL/GenBank/DDBJ whole genome shotgun (WGS) entry which is preliminary data.</text>
</comment>
<feature type="signal peptide" evidence="1">
    <location>
        <begin position="1"/>
        <end position="33"/>
    </location>
</feature>
<evidence type="ECO:0000256" key="1">
    <source>
        <dbReference type="SAM" id="SignalP"/>
    </source>
</evidence>
<protein>
    <recommendedName>
        <fullName evidence="4">WxL domain-containing protein</fullName>
    </recommendedName>
</protein>
<dbReference type="AlphaFoldDB" id="A0A5C8HY39"/>
<keyword evidence="1" id="KW-0732">Signal</keyword>
<dbReference type="OrthoDB" id="3696279at2"/>
<sequence length="206" mass="20464">MMTSTRNGLGARIGVAALGIGILTALGSGAAIAATEDSVDVSVEIEPNAEPGALALTVAGESAALTETDSIGTDRVFTGTLPTVTVTDTRLAEDVDPAAYWYVLGSITDFAGDADQPDILADDAFGWAPAITAGDPSLVSEGDVVLPGAPFGSGFGDDQELLALADNSAAAAPGAYSANAELTLRTPGTVAPGSYAATITLSLFEG</sequence>
<dbReference type="EMBL" id="VRSV01000002">
    <property type="protein sequence ID" value="TXK10005.1"/>
    <property type="molecule type" value="Genomic_DNA"/>
</dbReference>
<reference evidence="2 3" key="1">
    <citation type="submission" date="2019-08" db="EMBL/GenBank/DDBJ databases">
        <authorList>
            <person name="Dong K."/>
        </authorList>
    </citation>
    <scope>NUCLEOTIDE SEQUENCE [LARGE SCALE GENOMIC DNA]</scope>
    <source>
        <strain evidence="2 3">JCM14558</strain>
    </source>
</reference>
<name>A0A5C8HY39_9MICO</name>
<evidence type="ECO:0008006" key="4">
    <source>
        <dbReference type="Google" id="ProtNLM"/>
    </source>
</evidence>
<gene>
    <name evidence="2" type="ORF">FVP77_14125</name>
</gene>
<dbReference type="Proteomes" id="UP000321034">
    <property type="component" value="Unassembled WGS sequence"/>
</dbReference>
<evidence type="ECO:0000313" key="2">
    <source>
        <dbReference type="EMBL" id="TXK10005.1"/>
    </source>
</evidence>
<evidence type="ECO:0000313" key="3">
    <source>
        <dbReference type="Proteomes" id="UP000321034"/>
    </source>
</evidence>
<dbReference type="RefSeq" id="WP_147895203.1">
    <property type="nucleotide sequence ID" value="NZ_BAAANR010000001.1"/>
</dbReference>
<keyword evidence="3" id="KW-1185">Reference proteome</keyword>
<organism evidence="2 3">
    <name type="scientific">Microbacterium hatanonis</name>
    <dbReference type="NCBI Taxonomy" id="404366"/>
    <lineage>
        <taxon>Bacteria</taxon>
        <taxon>Bacillati</taxon>
        <taxon>Actinomycetota</taxon>
        <taxon>Actinomycetes</taxon>
        <taxon>Micrococcales</taxon>
        <taxon>Microbacteriaceae</taxon>
        <taxon>Microbacterium</taxon>
    </lineage>
</organism>